<dbReference type="RefSeq" id="WP_388007089.1">
    <property type="nucleotide sequence ID" value="NZ_JBHUEE010000006.1"/>
</dbReference>
<dbReference type="Proteomes" id="UP001597277">
    <property type="component" value="Unassembled WGS sequence"/>
</dbReference>
<keyword evidence="3" id="KW-0408">Iron</keyword>
<dbReference type="PANTHER" id="PTHR24305:SF166">
    <property type="entry name" value="CYTOCHROME P450 12A4, MITOCHONDRIAL-RELATED"/>
    <property type="match status" value="1"/>
</dbReference>
<keyword evidence="3" id="KW-0349">Heme</keyword>
<dbReference type="PRINTS" id="PR00385">
    <property type="entry name" value="P450"/>
</dbReference>
<dbReference type="PRINTS" id="PR00463">
    <property type="entry name" value="EP450I"/>
</dbReference>
<comment type="similarity">
    <text evidence="2 3">Belongs to the cytochrome P450 family.</text>
</comment>
<dbReference type="PANTHER" id="PTHR24305">
    <property type="entry name" value="CYTOCHROME P450"/>
    <property type="match status" value="1"/>
</dbReference>
<proteinExistence type="inferred from homology"/>
<keyword evidence="3" id="KW-0503">Monooxygenase</keyword>
<accession>A0ABW4L6W7</accession>
<dbReference type="InterPro" id="IPR050121">
    <property type="entry name" value="Cytochrome_P450_monoxygenase"/>
</dbReference>
<evidence type="ECO:0000256" key="3">
    <source>
        <dbReference type="RuleBase" id="RU000461"/>
    </source>
</evidence>
<evidence type="ECO:0000313" key="4">
    <source>
        <dbReference type="EMBL" id="MFD1718558.1"/>
    </source>
</evidence>
<dbReference type="InterPro" id="IPR002401">
    <property type="entry name" value="Cyt_P450_E_grp-I"/>
</dbReference>
<sequence length="427" mass="47407">MSSLLGDWLVRRAQRPVPVVRARVGRQRLVYLLGPEANKMIFGHDELFRVREAFASLEVVDGPTSVVLSDGPDHARRRGLIRPSLAPRRIDGYFDAMASSADEALDAVEPGAVVDAYALFRRAIRRSTLRALFGERLAGHAETLGDVLQPLIDLSDTLLPVLTAKRRLNTPAWRRAMRARDTLDAFIDEQIDGERRRGDSTFHDRGRSALSTLVHGRDGAGSGLSNPEIRDQVVTMIAAGYETTSAAMGWIVYLLATHPDWQHDARAEAADVLGGRRPEPGDLERLPLLRAIVDETLRMYPPAMISARYVVTGFGFAGRTVRPGDLVLFSPYATHRDPRVYEGPRDFRPDRWLEGDRRSSHEYLPWGGGKHRCLGSGLATTELTVMLARLLARGAFELRGGPRTTRSFAAMRPHPGVRIAFIERGRA</sequence>
<name>A0ABW4L6W7_9MICO</name>
<evidence type="ECO:0000256" key="1">
    <source>
        <dbReference type="ARBA" id="ARBA00001971"/>
    </source>
</evidence>
<dbReference type="SUPFAM" id="SSF48264">
    <property type="entry name" value="Cytochrome P450"/>
    <property type="match status" value="1"/>
</dbReference>
<organism evidence="4 5">
    <name type="scientific">Georgenia deserti</name>
    <dbReference type="NCBI Taxonomy" id="2093781"/>
    <lineage>
        <taxon>Bacteria</taxon>
        <taxon>Bacillati</taxon>
        <taxon>Actinomycetota</taxon>
        <taxon>Actinomycetes</taxon>
        <taxon>Micrococcales</taxon>
        <taxon>Bogoriellaceae</taxon>
        <taxon>Georgenia</taxon>
    </lineage>
</organism>
<comment type="cofactor">
    <cofactor evidence="1">
        <name>heme</name>
        <dbReference type="ChEBI" id="CHEBI:30413"/>
    </cofactor>
</comment>
<dbReference type="InterPro" id="IPR001128">
    <property type="entry name" value="Cyt_P450"/>
</dbReference>
<gene>
    <name evidence="4" type="ORF">ACFSE6_11990</name>
</gene>
<evidence type="ECO:0000313" key="5">
    <source>
        <dbReference type="Proteomes" id="UP001597277"/>
    </source>
</evidence>
<keyword evidence="3" id="KW-0479">Metal-binding</keyword>
<keyword evidence="5" id="KW-1185">Reference proteome</keyword>
<protein>
    <submittedName>
        <fullName evidence="4">Cytochrome P450</fullName>
    </submittedName>
</protein>
<dbReference type="EMBL" id="JBHUEE010000006">
    <property type="protein sequence ID" value="MFD1718558.1"/>
    <property type="molecule type" value="Genomic_DNA"/>
</dbReference>
<dbReference type="Gene3D" id="1.10.630.10">
    <property type="entry name" value="Cytochrome P450"/>
    <property type="match status" value="1"/>
</dbReference>
<dbReference type="PROSITE" id="PS00086">
    <property type="entry name" value="CYTOCHROME_P450"/>
    <property type="match status" value="1"/>
</dbReference>
<reference evidence="5" key="1">
    <citation type="journal article" date="2019" name="Int. J. Syst. Evol. Microbiol.">
        <title>The Global Catalogue of Microorganisms (GCM) 10K type strain sequencing project: providing services to taxonomists for standard genome sequencing and annotation.</title>
        <authorList>
            <consortium name="The Broad Institute Genomics Platform"/>
            <consortium name="The Broad Institute Genome Sequencing Center for Infectious Disease"/>
            <person name="Wu L."/>
            <person name="Ma J."/>
        </authorList>
    </citation>
    <scope>NUCLEOTIDE SEQUENCE [LARGE SCALE GENOMIC DNA]</scope>
    <source>
        <strain evidence="5">JCM 17130</strain>
    </source>
</reference>
<keyword evidence="3" id="KW-0560">Oxidoreductase</keyword>
<evidence type="ECO:0000256" key="2">
    <source>
        <dbReference type="ARBA" id="ARBA00010617"/>
    </source>
</evidence>
<dbReference type="InterPro" id="IPR017972">
    <property type="entry name" value="Cyt_P450_CS"/>
</dbReference>
<comment type="caution">
    <text evidence="4">The sequence shown here is derived from an EMBL/GenBank/DDBJ whole genome shotgun (WGS) entry which is preliminary data.</text>
</comment>
<dbReference type="Pfam" id="PF00067">
    <property type="entry name" value="p450"/>
    <property type="match status" value="1"/>
</dbReference>
<dbReference type="InterPro" id="IPR036396">
    <property type="entry name" value="Cyt_P450_sf"/>
</dbReference>